<dbReference type="CDD" id="cd18808">
    <property type="entry name" value="SF1_C_Upf1"/>
    <property type="match status" value="1"/>
</dbReference>
<dbReference type="Pfam" id="PF13087">
    <property type="entry name" value="AAA_12"/>
    <property type="match status" value="1"/>
</dbReference>
<dbReference type="SUPFAM" id="SSF52540">
    <property type="entry name" value="P-loop containing nucleoside triphosphate hydrolases"/>
    <property type="match status" value="1"/>
</dbReference>
<evidence type="ECO:0000256" key="5">
    <source>
        <dbReference type="ARBA" id="ARBA00022840"/>
    </source>
</evidence>
<evidence type="ECO:0000256" key="3">
    <source>
        <dbReference type="ARBA" id="ARBA00022801"/>
    </source>
</evidence>
<dbReference type="InterPro" id="IPR041677">
    <property type="entry name" value="DNA2/NAM7_AAA_11"/>
</dbReference>
<dbReference type="InterPro" id="IPR027417">
    <property type="entry name" value="P-loop_NTPase"/>
</dbReference>
<evidence type="ECO:0000313" key="10">
    <source>
        <dbReference type="EMBL" id="KAF4666142.1"/>
    </source>
</evidence>
<protein>
    <submittedName>
        <fullName evidence="10">Uncharacterized protein</fullName>
    </submittedName>
</protein>
<keyword evidence="3" id="KW-0378">Hydrolase</keyword>
<reference evidence="10 11" key="1">
    <citation type="submission" date="2020-04" db="EMBL/GenBank/DDBJ databases">
        <title>Perkinsus chesapeaki whole genome sequence.</title>
        <authorList>
            <person name="Bogema D.R."/>
        </authorList>
    </citation>
    <scope>NUCLEOTIDE SEQUENCE [LARGE SCALE GENOMIC DNA]</scope>
    <source>
        <strain evidence="10">ATCC PRA-425</strain>
    </source>
</reference>
<keyword evidence="5" id="KW-0067">ATP-binding</keyword>
<keyword evidence="11" id="KW-1185">Reference proteome</keyword>
<dbReference type="GO" id="GO:0005524">
    <property type="term" value="F:ATP binding"/>
    <property type="evidence" value="ECO:0007669"/>
    <property type="project" value="UniProtKB-KW"/>
</dbReference>
<evidence type="ECO:0000256" key="6">
    <source>
        <dbReference type="SAM" id="MobiDB-lite"/>
    </source>
</evidence>
<accession>A0A7J6M3M0</accession>
<evidence type="ECO:0000256" key="2">
    <source>
        <dbReference type="ARBA" id="ARBA00022741"/>
    </source>
</evidence>
<comment type="caution">
    <text evidence="10">The sequence shown here is derived from an EMBL/GenBank/DDBJ whole genome shotgun (WGS) entry which is preliminary data.</text>
</comment>
<evidence type="ECO:0000259" key="7">
    <source>
        <dbReference type="Pfam" id="PF10382"/>
    </source>
</evidence>
<dbReference type="InterPro" id="IPR018838">
    <property type="entry name" value="ZGRF1-like_N"/>
</dbReference>
<dbReference type="Gene3D" id="3.40.50.300">
    <property type="entry name" value="P-loop containing nucleotide triphosphate hydrolases"/>
    <property type="match status" value="2"/>
</dbReference>
<evidence type="ECO:0000256" key="4">
    <source>
        <dbReference type="ARBA" id="ARBA00022806"/>
    </source>
</evidence>
<proteinExistence type="inferred from homology"/>
<feature type="domain" description="5'-3' DNA helicase ZGRF1-like N-terminal" evidence="7">
    <location>
        <begin position="80"/>
        <end position="152"/>
    </location>
</feature>
<dbReference type="InterPro" id="IPR047187">
    <property type="entry name" value="SF1_C_Upf1"/>
</dbReference>
<dbReference type="Proteomes" id="UP000591131">
    <property type="component" value="Unassembled WGS sequence"/>
</dbReference>
<dbReference type="Pfam" id="PF13086">
    <property type="entry name" value="AAA_11"/>
    <property type="match status" value="1"/>
</dbReference>
<evidence type="ECO:0000256" key="1">
    <source>
        <dbReference type="ARBA" id="ARBA00007913"/>
    </source>
</evidence>
<dbReference type="InterPro" id="IPR050534">
    <property type="entry name" value="Coronavir_polyprotein_1ab"/>
</dbReference>
<dbReference type="PANTHER" id="PTHR43788">
    <property type="entry name" value="DNA2/NAM7 HELICASE FAMILY MEMBER"/>
    <property type="match status" value="1"/>
</dbReference>
<evidence type="ECO:0000313" key="11">
    <source>
        <dbReference type="Proteomes" id="UP000591131"/>
    </source>
</evidence>
<dbReference type="Pfam" id="PF10382">
    <property type="entry name" value="ZGRF1-like_N"/>
    <property type="match status" value="1"/>
</dbReference>
<organism evidence="10 11">
    <name type="scientific">Perkinsus chesapeaki</name>
    <name type="common">Clam parasite</name>
    <name type="synonym">Perkinsus andrewsi</name>
    <dbReference type="NCBI Taxonomy" id="330153"/>
    <lineage>
        <taxon>Eukaryota</taxon>
        <taxon>Sar</taxon>
        <taxon>Alveolata</taxon>
        <taxon>Perkinsozoa</taxon>
        <taxon>Perkinsea</taxon>
        <taxon>Perkinsida</taxon>
        <taxon>Perkinsidae</taxon>
        <taxon>Perkinsus</taxon>
    </lineage>
</organism>
<keyword evidence="2" id="KW-0547">Nucleotide-binding</keyword>
<comment type="similarity">
    <text evidence="1">Belongs to the DNA2/NAM7 helicase family.</text>
</comment>
<sequence length="1667" mass="184585">MCDFDSCLAKVGLGTHPQLGGGQHVDLKAVGRRKRTRRELRAPLEVNDQDGLEVFGEEGQLWSESIGALPRTETHCLTGRFECLYTEHVTQKRKRFHEGFIVLQQEAGVSLFSMDSDDAIDSIIWSYTLRRDWNKAKAAAATLEMLLQRHIVRVEFGTGMGGTVHTTGSSGINARARGSVNVGIVSADMFRSAAAIESSAFGGIGRASLDSGSGRSFGPVEDGEFEAILRRAKAEAMPQQEDDRAPLLLQPSKVAPRAFPLTNAAQEATEKKRAIPEFPAYCPPSTPFDLLDLDFAVPSKDALVPAISSSCTPSPISSLHSYALHYLDVFYKAIYSSVKELSVGVSRRAADGTVAGLKRCPLSSTCKLKITDKGDARLYFPEHSVAATRKKRGGGARVFLKSSSVREKASHVDTPDVFVLLVKGTWAVYATAWRGMNPQGLLQVKPLTEATKKLQEGLVVGSTLSCERLHSIAGISQRLQYIETLRSLLGAKKEDTSDSENDFFNAGLASRAHLDPTGSCCTSLCLLGGQGSHRLLGHSLSLPGAVDLDACMTATTEKFPGLNSEQVAVLERVKDWFSTATAEPLLVVQGVFGSGKTTVLAAIVALLYEILVESLGPVVPVAHRRVGLLALTNVAVDNVLLKLQSRGFEDFVRLGVYDRIAASIRDRFYARTQSRAQKEGPQGLSVLEWKARSVVASTLAAAADIAPGVPCPFVVIDECGQVTEPSLMLPLMRSLRPVRIIMFGDPKQLPPPPDECPIKAPSGSASILQLVTERQHASRRGRALIRQQHLRTQYRCHPDIAAICSTLFYNCQVLTEYRAPATGAPLPGMSAVIAFQHRSSSAPLRKGDSLYNPEEADIIAGLVQRLTGRTRDICVICMYRAMVQEIKDRITQPITVATVDSFQGSEASIVIIALTYQRAQRTGFGFFISDPQRANVAISRARDHLVVVGHETAFNRSSTRVWPFVYEKAQDSSPRASSTIEKYLTVSDTPRSLAIRYRPEELREPNTSAALARGGPCSCPSCQQSSNSRAYNVTSACPVLRLSLEFGLEDPLATSPDEPARGYLWLLSRLVQARARCPVSVPEVVFFRNGIPFRFFAMGGEKGSILTMTVKRRDNVSEMRIGELLKTLYRLERKRYGQSEAYIARAFSSDINAADEKFSRVGRVREKTCEPFKDCEAVLLIRYIDGAVRLLRSMVLQRRTNRTAWLDVAWFSTRPYRDENSSFPGGRRSTPISYRFFKPGAEAVVTIGSGGGDDVQEQLPSPLEGMNARALYLPEKAQFSERVRRSVMRIADLLSPQWRLWGGFFEFEFDALTDRVWLVSASHLKVEKSVSPFETLPEVKLEAEEDQTDEEAIEQEWDVVSGPEEIEAWLGSREAELGKLVARWNYEVQEERDRREERLMKEFTADGDTSITESRPHSSEGLAKRQSVTTQVAEISKLWGKEDLVPMPHILHRYRDCTSKMEAFASRHLTNGDRDIGGESLLVASESSNAEFSGQDYTMPQFPLRLASVLGFRALDPPQDTLEIPEPPRTRRRCLSGSLSSWVEVQYANERYQSIPPYRESFQNPSWIPAHTIEVEPVPAEASCCWAPNLGMKTPNPSQWILAKIYYPLFHQMLLPPEYLTHTVSLRYIHEDDIISVTTSSIDPDSLLTEESFSIVDDSDDSDWEEL</sequence>
<feature type="domain" description="DNA2/NAM7 helicase-like C-terminal" evidence="9">
    <location>
        <begin position="786"/>
        <end position="951"/>
    </location>
</feature>
<feature type="region of interest" description="Disordered" evidence="6">
    <location>
        <begin position="1405"/>
        <end position="1426"/>
    </location>
</feature>
<gene>
    <name evidence="10" type="ORF">FOL47_004255</name>
</gene>
<dbReference type="PANTHER" id="PTHR43788:SF8">
    <property type="entry name" value="DNA-BINDING PROTEIN SMUBP-2"/>
    <property type="match status" value="1"/>
</dbReference>
<feature type="domain" description="DNA2/NAM7 helicase helicase" evidence="8">
    <location>
        <begin position="691"/>
        <end position="751"/>
    </location>
</feature>
<evidence type="ECO:0000259" key="8">
    <source>
        <dbReference type="Pfam" id="PF13086"/>
    </source>
</evidence>
<dbReference type="OrthoDB" id="439000at2759"/>
<dbReference type="GO" id="GO:0016787">
    <property type="term" value="F:hydrolase activity"/>
    <property type="evidence" value="ECO:0007669"/>
    <property type="project" value="UniProtKB-KW"/>
</dbReference>
<dbReference type="InterPro" id="IPR041679">
    <property type="entry name" value="DNA2/NAM7-like_C"/>
</dbReference>
<name>A0A7J6M3M0_PERCH</name>
<evidence type="ECO:0000259" key="9">
    <source>
        <dbReference type="Pfam" id="PF13087"/>
    </source>
</evidence>
<dbReference type="GO" id="GO:0043139">
    <property type="term" value="F:5'-3' DNA helicase activity"/>
    <property type="evidence" value="ECO:0007669"/>
    <property type="project" value="TreeGrafter"/>
</dbReference>
<keyword evidence="4" id="KW-0347">Helicase</keyword>
<dbReference type="EMBL" id="JAAPAO010000242">
    <property type="protein sequence ID" value="KAF4666142.1"/>
    <property type="molecule type" value="Genomic_DNA"/>
</dbReference>